<dbReference type="Pfam" id="PF04402">
    <property type="entry name" value="SIMPL"/>
    <property type="match status" value="1"/>
</dbReference>
<comment type="caution">
    <text evidence="2">The sequence shown here is derived from an EMBL/GenBank/DDBJ whole genome shotgun (WGS) entry which is preliminary data.</text>
</comment>
<evidence type="ECO:0000313" key="3">
    <source>
        <dbReference type="Proteomes" id="UP001193734"/>
    </source>
</evidence>
<dbReference type="Proteomes" id="UP001193734">
    <property type="component" value="Unassembled WGS sequence"/>
</dbReference>
<evidence type="ECO:0000313" key="2">
    <source>
        <dbReference type="EMBL" id="NPE13067.1"/>
    </source>
</evidence>
<keyword evidence="1" id="KW-0732">Signal</keyword>
<reference evidence="2 3" key="1">
    <citation type="submission" date="2020-05" db="EMBL/GenBank/DDBJ databases">
        <title>Distinct polysaccharide utilization as determinants for interspecies competition between intestinal Prevotella spp.</title>
        <authorList>
            <person name="Galvez E.J.C."/>
            <person name="Iljazovic A."/>
            <person name="Strowig T."/>
        </authorList>
    </citation>
    <scope>NUCLEOTIDE SEQUENCE [LARGE SCALE GENOMIC DNA]</scope>
    <source>
        <strain evidence="2 3">PROD</strain>
    </source>
</reference>
<accession>A0ABX2AUJ7</accession>
<dbReference type="Gene3D" id="3.30.110.170">
    <property type="entry name" value="Protein of unknown function (DUF541), domain 1"/>
    <property type="match status" value="1"/>
</dbReference>
<feature type="signal peptide" evidence="1">
    <location>
        <begin position="1"/>
        <end position="23"/>
    </location>
</feature>
<name>A0ABX2AUJ7_9BACT</name>
<dbReference type="PANTHER" id="PTHR34387:SF1">
    <property type="entry name" value="PERIPLASMIC IMMUNOGENIC PROTEIN"/>
    <property type="match status" value="1"/>
</dbReference>
<dbReference type="InterPro" id="IPR052022">
    <property type="entry name" value="26kDa_periplasmic_antigen"/>
</dbReference>
<feature type="chain" id="PRO_5046915395" evidence="1">
    <location>
        <begin position="24"/>
        <end position="229"/>
    </location>
</feature>
<dbReference type="PANTHER" id="PTHR34387">
    <property type="entry name" value="SLR1258 PROTEIN"/>
    <property type="match status" value="1"/>
</dbReference>
<gene>
    <name evidence="2" type="ORF">HPS55_01755</name>
</gene>
<dbReference type="EMBL" id="JABKKE010000002">
    <property type="protein sequence ID" value="NPE13067.1"/>
    <property type="molecule type" value="Genomic_DNA"/>
</dbReference>
<proteinExistence type="predicted"/>
<evidence type="ECO:0000256" key="1">
    <source>
        <dbReference type="SAM" id="SignalP"/>
    </source>
</evidence>
<sequence>MKSVIRLMMQSALLMVPVFFCDAQNASSQFIEVTGTATINIVPNRITIEIGMLEYYKHAVSGDSTIVRLKDIENSVLKTLRGVGVNDSLVVVSDIGNYRNRNASSDFLMGKNLSVTVSDFNLIERISDKLERSGISSFNIIKIDNTDIERYNRMGLKAALDAAREKAGFIADNEGLKIVMPCEIVENGPGYYDVPTFSNVAFDSGTGMEKMRRIVRRYSVKVRYLFSGK</sequence>
<keyword evidence="3" id="KW-1185">Reference proteome</keyword>
<dbReference type="Gene3D" id="3.30.70.2970">
    <property type="entry name" value="Protein of unknown function (DUF541), domain 2"/>
    <property type="match status" value="1"/>
</dbReference>
<dbReference type="GeneID" id="82156481"/>
<organism evidence="2 3">
    <name type="scientific">Xylanibacter rodentium</name>
    <dbReference type="NCBI Taxonomy" id="2736289"/>
    <lineage>
        <taxon>Bacteria</taxon>
        <taxon>Pseudomonadati</taxon>
        <taxon>Bacteroidota</taxon>
        <taxon>Bacteroidia</taxon>
        <taxon>Bacteroidales</taxon>
        <taxon>Prevotellaceae</taxon>
        <taxon>Xylanibacter</taxon>
    </lineage>
</organism>
<protein>
    <submittedName>
        <fullName evidence="2">SIMPL domain-containing protein</fullName>
    </submittedName>
</protein>
<dbReference type="InterPro" id="IPR007497">
    <property type="entry name" value="SIMPL/DUF541"/>
</dbReference>
<dbReference type="RefSeq" id="WP_172176590.1">
    <property type="nucleotide sequence ID" value="NZ_CASGIA010000001.1"/>
</dbReference>